<reference evidence="1" key="1">
    <citation type="submission" date="2023-08" db="EMBL/GenBank/DDBJ databases">
        <title>A de novo genome assembly of Solanum verrucosum Schlechtendal, a Mexican diploid species geographically isolated from the other diploid A-genome species in potato relatives.</title>
        <authorList>
            <person name="Hosaka K."/>
        </authorList>
    </citation>
    <scope>NUCLEOTIDE SEQUENCE</scope>
    <source>
        <tissue evidence="1">Young leaves</tissue>
    </source>
</reference>
<proteinExistence type="predicted"/>
<evidence type="ECO:0000313" key="2">
    <source>
        <dbReference type="Proteomes" id="UP001234989"/>
    </source>
</evidence>
<accession>A0AAF0TPX0</accession>
<organism evidence="1 2">
    <name type="scientific">Solanum verrucosum</name>
    <dbReference type="NCBI Taxonomy" id="315347"/>
    <lineage>
        <taxon>Eukaryota</taxon>
        <taxon>Viridiplantae</taxon>
        <taxon>Streptophyta</taxon>
        <taxon>Embryophyta</taxon>
        <taxon>Tracheophyta</taxon>
        <taxon>Spermatophyta</taxon>
        <taxon>Magnoliopsida</taxon>
        <taxon>eudicotyledons</taxon>
        <taxon>Gunneridae</taxon>
        <taxon>Pentapetalae</taxon>
        <taxon>asterids</taxon>
        <taxon>lamiids</taxon>
        <taxon>Solanales</taxon>
        <taxon>Solanaceae</taxon>
        <taxon>Solanoideae</taxon>
        <taxon>Solaneae</taxon>
        <taxon>Solanum</taxon>
    </lineage>
</organism>
<dbReference type="AlphaFoldDB" id="A0AAF0TPX0"/>
<dbReference type="EMBL" id="CP133616">
    <property type="protein sequence ID" value="WMV28372.1"/>
    <property type="molecule type" value="Genomic_DNA"/>
</dbReference>
<feature type="non-terminal residue" evidence="1">
    <location>
        <position position="74"/>
    </location>
</feature>
<keyword evidence="2" id="KW-1185">Reference proteome</keyword>
<protein>
    <submittedName>
        <fullName evidence="1">Uncharacterized protein</fullName>
    </submittedName>
</protein>
<sequence length="74" mass="8363">MSFDLRNYINVENQPKGKIHSLAKPNSIKERGLILNSSPQALSVVECVKQPIPLYDDSVTFDTLHLVARNLDRN</sequence>
<evidence type="ECO:0000313" key="1">
    <source>
        <dbReference type="EMBL" id="WMV28372.1"/>
    </source>
</evidence>
<name>A0AAF0TPX0_SOLVR</name>
<dbReference type="Proteomes" id="UP001234989">
    <property type="component" value="Chromosome 5"/>
</dbReference>
<gene>
    <name evidence="1" type="ORF">MTR67_021757</name>
</gene>